<dbReference type="Pfam" id="PF20581">
    <property type="entry name" value="DUF6785"/>
    <property type="match status" value="1"/>
</dbReference>
<evidence type="ECO:0000313" key="5">
    <source>
        <dbReference type="Proteomes" id="UP001204798"/>
    </source>
</evidence>
<feature type="transmembrane region" description="Helical" evidence="1">
    <location>
        <begin position="271"/>
        <end position="295"/>
    </location>
</feature>
<keyword evidence="5" id="KW-1185">Reference proteome</keyword>
<comment type="caution">
    <text evidence="4">The sequence shown here is derived from an EMBL/GenBank/DDBJ whole genome shotgun (WGS) entry which is preliminary data.</text>
</comment>
<dbReference type="EMBL" id="JANUCP010000006">
    <property type="protein sequence ID" value="MCS3920750.1"/>
    <property type="molecule type" value="Genomic_DNA"/>
</dbReference>
<accession>A0ABT2ES22</accession>
<keyword evidence="1" id="KW-0812">Transmembrane</keyword>
<dbReference type="InterPro" id="IPR046711">
    <property type="entry name" value="DUF6784"/>
</dbReference>
<evidence type="ECO:0000256" key="1">
    <source>
        <dbReference type="SAM" id="Phobius"/>
    </source>
</evidence>
<feature type="transmembrane region" description="Helical" evidence="1">
    <location>
        <begin position="377"/>
        <end position="397"/>
    </location>
</feature>
<dbReference type="RefSeq" id="WP_259100851.1">
    <property type="nucleotide sequence ID" value="NZ_CP130454.1"/>
</dbReference>
<feature type="transmembrane region" description="Helical" evidence="1">
    <location>
        <begin position="495"/>
        <end position="513"/>
    </location>
</feature>
<gene>
    <name evidence="4" type="ORF">M2350_003185</name>
</gene>
<protein>
    <submittedName>
        <fullName evidence="4">Uncharacterized protein</fullName>
    </submittedName>
</protein>
<evidence type="ECO:0000259" key="3">
    <source>
        <dbReference type="Pfam" id="PF20581"/>
    </source>
</evidence>
<feature type="domain" description="DUF6785" evidence="3">
    <location>
        <begin position="23"/>
        <end position="522"/>
    </location>
</feature>
<keyword evidence="1" id="KW-1133">Transmembrane helix</keyword>
<evidence type="ECO:0000313" key="4">
    <source>
        <dbReference type="EMBL" id="MCS3920750.1"/>
    </source>
</evidence>
<feature type="transmembrane region" description="Helical" evidence="1">
    <location>
        <begin position="219"/>
        <end position="239"/>
    </location>
</feature>
<evidence type="ECO:0000259" key="2">
    <source>
        <dbReference type="Pfam" id="PF20580"/>
    </source>
</evidence>
<feature type="domain" description="DUF6784" evidence="2">
    <location>
        <begin position="549"/>
        <end position="645"/>
    </location>
</feature>
<name>A0ABT2ES22_9BACT</name>
<keyword evidence="1" id="KW-0472">Membrane</keyword>
<proteinExistence type="predicted"/>
<feature type="transmembrane region" description="Helical" evidence="1">
    <location>
        <begin position="543"/>
        <end position="563"/>
    </location>
</feature>
<feature type="transmembrane region" description="Helical" evidence="1">
    <location>
        <begin position="403"/>
        <end position="421"/>
    </location>
</feature>
<feature type="transmembrane region" description="Helical" evidence="1">
    <location>
        <begin position="610"/>
        <end position="637"/>
    </location>
</feature>
<feature type="transmembrane region" description="Helical" evidence="1">
    <location>
        <begin position="155"/>
        <end position="184"/>
    </location>
</feature>
<feature type="transmembrane region" description="Helical" evidence="1">
    <location>
        <begin position="50"/>
        <end position="70"/>
    </location>
</feature>
<sequence>MGKGRASVIPLLAERASISWSPFFLALLLIPISAYWMARRGQDGIMSLGVPPVVFVFLLALLNFPFARWLKRFALTQADLGALWAMLAVATGIACEWGEAPGLTGFLVWFDNPANRYRELILPYVPSWMVHDYKDALEAFFGGRRPYDLYRPDHLLAWLVPFLGWSGLIITLVFLMLCLLILLAPRWLEQERLSYPIATVPIYLSHDGWASKLLSNWRFWFGFFIAAIYDTVYGLVFWWRGQISQAWKGIDISQFIISRPWNVIGWTPIPLLPFMIALSYFIPADMAFSGVFFFWFRKFQQIVAAALGHDVVPLWGGMAGAARVPYLTEQSVGAMVALFCVYLWHTRSYLVNLMGRGTGDEGRGIGTNLKNERWRPLLKFGLFGLIVGFISLFAFVWSMKSNTAFLLLYLIVFLAISTAIAKIRAQIGPPIHEFAFMGANRWFIDLLGAERLGDRVITIMGYLYFTHRIWRSHPMPQMADGFKVVHEAKALDMRFVAAMIFAIVLGAMAMYWARLQAGYIWGSGAPWGYAGWIMEWRNMKEPNYTAAAFGVGGALFTLFLFWVHNRFPFLPLHPAAYALAMNFGIDYCWFPMLIAGLAKTAIVRYGGQRTYHALVPFALGIIVGEYVTGSVWSWIWIVTGKPTYSFSIN</sequence>
<feature type="transmembrane region" description="Helical" evidence="1">
    <location>
        <begin position="82"/>
        <end position="110"/>
    </location>
</feature>
<feature type="transmembrane region" description="Helical" evidence="1">
    <location>
        <begin position="575"/>
        <end position="598"/>
    </location>
</feature>
<dbReference type="Proteomes" id="UP001204798">
    <property type="component" value="Unassembled WGS sequence"/>
</dbReference>
<dbReference type="Pfam" id="PF20580">
    <property type="entry name" value="DUF6784"/>
    <property type="match status" value="1"/>
</dbReference>
<organism evidence="4 5">
    <name type="scientific">Candidatus Fervidibacter sacchari</name>
    <dbReference type="NCBI Taxonomy" id="1448929"/>
    <lineage>
        <taxon>Bacteria</taxon>
        <taxon>Candidatus Fervidibacterota</taxon>
        <taxon>Candidatus Fervidibacter</taxon>
    </lineage>
</organism>
<reference evidence="4 5" key="1">
    <citation type="submission" date="2022-08" db="EMBL/GenBank/DDBJ databases">
        <title>Bacterial and archaeal communities from various locations to study Microbial Dark Matter (Phase II).</title>
        <authorList>
            <person name="Stepanauskas R."/>
        </authorList>
    </citation>
    <scope>NUCLEOTIDE SEQUENCE [LARGE SCALE GENOMIC DNA]</scope>
    <source>
        <strain evidence="4 5">PD1</strain>
    </source>
</reference>
<feature type="transmembrane region" description="Helical" evidence="1">
    <location>
        <begin position="519"/>
        <end position="536"/>
    </location>
</feature>
<dbReference type="InterPro" id="IPR046712">
    <property type="entry name" value="DUF6785"/>
</dbReference>
<feature type="transmembrane region" description="Helical" evidence="1">
    <location>
        <begin position="20"/>
        <end position="38"/>
    </location>
</feature>